<accession>A0ABX4NM82</accession>
<name>A0ABX4NM82_9LEPT</name>
<dbReference type="InterPro" id="IPR011050">
    <property type="entry name" value="Pectin_lyase_fold/virulence"/>
</dbReference>
<dbReference type="SUPFAM" id="SSF51126">
    <property type="entry name" value="Pectin lyase-like"/>
    <property type="match status" value="1"/>
</dbReference>
<reference evidence="1 2" key="1">
    <citation type="submission" date="2017-07" db="EMBL/GenBank/DDBJ databases">
        <title>Leptospira spp. isolated from tropical soils.</title>
        <authorList>
            <person name="Thibeaux R."/>
            <person name="Iraola G."/>
            <person name="Ferres I."/>
            <person name="Bierque E."/>
            <person name="Girault D."/>
            <person name="Soupe-Gilbert M.-E."/>
            <person name="Picardeau M."/>
            <person name="Goarant C."/>
        </authorList>
    </citation>
    <scope>NUCLEOTIDE SEQUENCE [LARGE SCALE GENOMIC DNA]</scope>
    <source>
        <strain evidence="1 2">FH4-C-A1</strain>
    </source>
</reference>
<keyword evidence="2" id="KW-1185">Reference proteome</keyword>
<evidence type="ECO:0000313" key="1">
    <source>
        <dbReference type="EMBL" id="PJZ57928.1"/>
    </source>
</evidence>
<dbReference type="PROSITE" id="PS51257">
    <property type="entry name" value="PROKAR_LIPOPROTEIN"/>
    <property type="match status" value="1"/>
</dbReference>
<comment type="caution">
    <text evidence="1">The sequence shown here is derived from an EMBL/GenBank/DDBJ whole genome shotgun (WGS) entry which is preliminary data.</text>
</comment>
<evidence type="ECO:0008006" key="3">
    <source>
        <dbReference type="Google" id="ProtNLM"/>
    </source>
</evidence>
<dbReference type="Proteomes" id="UP000231879">
    <property type="component" value="Unassembled WGS sequence"/>
</dbReference>
<dbReference type="SMART" id="SM00710">
    <property type="entry name" value="PbH1"/>
    <property type="match status" value="6"/>
</dbReference>
<protein>
    <recommendedName>
        <fullName evidence="3">Lipoprotein</fullName>
    </recommendedName>
</protein>
<proteinExistence type="predicted"/>
<gene>
    <name evidence="1" type="ORF">CH367_05915</name>
</gene>
<dbReference type="InterPro" id="IPR006626">
    <property type="entry name" value="PbH1"/>
</dbReference>
<evidence type="ECO:0000313" key="2">
    <source>
        <dbReference type="Proteomes" id="UP000231879"/>
    </source>
</evidence>
<dbReference type="EMBL" id="NPDS01000002">
    <property type="protein sequence ID" value="PJZ57928.1"/>
    <property type="molecule type" value="Genomic_DNA"/>
</dbReference>
<organism evidence="1 2">
    <name type="scientific">Leptospira barantonii</name>
    <dbReference type="NCBI Taxonomy" id="2023184"/>
    <lineage>
        <taxon>Bacteria</taxon>
        <taxon>Pseudomonadati</taxon>
        <taxon>Spirochaetota</taxon>
        <taxon>Spirochaetia</taxon>
        <taxon>Leptospirales</taxon>
        <taxon>Leptospiraceae</taxon>
        <taxon>Leptospira</taxon>
    </lineage>
</organism>
<sequence>MISFYKFATLRILFSSCLLFLIACVPKPNGMSIIDTALFSNYFFANSSSVLKLRVQGLASGASFTISNQDSENLTIDGNGDFEFPKKKSKFSGYTVSIVLQPVSTPNQTCVITNPTGTVGLGSNLVEINCGTSFFNVSLNVFGIAASATGNLSLRSGNVDTLNITVDGNYSFAGKVPDTGTYAVSILSSPTQHNCVIETAPPATGTINNAPVTLNVNCLSLMSSNPINQTVVNDGASIQFTFSKPVTPSSCNFTAPTPTPSSGPCSSNLALSALALNAPNYSGNTVTIYPNTTWPGGLDQCVQLSGCTESGTNRPFQITSPARFGIAATNQIKYVRPGGAGAGSCSTIATACGEIQYAIGQCTTATPCFVLVSQGTYSMISMSQRILLKDKLQLLGGFRNDFLARDIAAFPSIIRDDVGFGGCGSSDFGTCTPIAGGTFTMNSNILIQGFTVITNSNNPWSTGLWLSNLNTGAFSLILSDNTLLGSTDTTSAYSLFIVRSAIYASNVGPNFVVTGNYILGGSGSSLSAGMRILEGTQGVISNNYISGGSHLNVNDGLDFSLGIMINNSIENTTQSLRLVNNIFNSYHITSTTPVTAASSSAVQALSINSPNFIFINNTIYGGSGTNRSYGIHHQSTSSPLNLNVINNQVITNPGATTSKCMNYDVNSISAASNIAGNNLIGCGTQVDANGTPFKLCGAEPNALLNSFNCITPLTNATQKNFSHNPIFDNSTSATDVFKPSASSRCNSVYGGIDPGYAPPIRQLYQMDLFGNARTNNTTPTSPVPLGSFGYSIGAIEFNGNCAP</sequence>